<dbReference type="InterPro" id="IPR013783">
    <property type="entry name" value="Ig-like_fold"/>
</dbReference>
<sequence length="1422" mass="157891">MDKLLEILFLFILCSAGGLSQSVRGYYTITSSRALRPNSDYHVAVSVQGTSQPTQVLVEVGGKQGSGGTFKTSQVTVVAPYSTEIVKLEIGDLGPGSYNLTARGTGGLEFTNTTELEYIHKSYSVFIQTDKAIYKPGHKVLFRAIVLNAHLKPSVTGSLDIYIADGKGHRVKQWNRALTTKGVFSGELQLAEYPVLGDWKIVITVLDQVFTKTFQVAEYVLPKFEVLIDAPKHATFKDSKVVAKIRSKYTYGKPVKGEATVTAYPLYYSGFIQPIFETPIRKVVPIDGKAVVDFDIVKELKLTDEYERTIQIDVTVEEALTGRRQNTSSQLILHKYKYSMELIKTAECFKPGLKYTAFLKLAYHDGTPVVDEKNPVIVKHGFSYDTNNYTAQEYKLPKNGILELNFFVQDPNVTTLGIEATYLDYTEWFSTVGSSVSPSHTFLQATLKTDKPKVNEDVVVEVNSTVPLRYYNYVVLGRGDVIYSTTMALNSPTNKHQFHFLATFAMAPTAHVIVYYVTPEGEIVADALNVDFDSTLQNFVNIDASPSTAEPGKTVELSIKAKPNSYVGVLAVDQSVLLLKTGNDITHDDVMNELNMYDAGHHSPYSGNNFFRRWKRSFFFWPGSATAKKVFDNSGTVLLTNGWLFDHDPYRDNREDRKLIAENRPTNRPILPPGSEVVKPDQGPAVFYRSKLRPPLAGPYAFSRIPAPVWDAPRVFLMHDVASPWLFTNVTSGYDGRAILKPIVPDTITSWVITGFSVDQVHGLGLMEAPSKVTVFRPFFVSLDLPYSVIRGEIVSIPVVVFNYFDEDLTAEVTLKNEGEFDFPDLSNDVNDSPSNEASRKKSVRVKANDGASLSFMIIPKTLGYISIRVTATSKRAGDGVDRKLLVKPEGETQYRNKAIFVDLRTDSELKENVTIDLPNNIVPDSEFIEVSAVGDILGPSLPNLENLIRMPFGCGEQNMLNFVPNIVVMDYLQNTRQLTAAIQSKAMKHLETGYQQELSYRRDDGSFSAFGKFDPNGSTWLTAFVVRSFRQAAPYINIEESVIQDALHWLQNNQASNGSFPEVGQVRHSAMQGGSGNGLALTSFTLITFLENQKISPIYRNSIDKAVDYIVKNLKDLDDPFAIAIASYALHLANHPAKDQAFHLLEEKAQTDKEGEMKFWKKPIPEGDEKNPWHEAIPNGVSVEMTAYAMLTYLERGLIQDAIPIMKWMTSQRNEQGGFASTQDTVVGLYALSKLGQQISSPNVDIQVSFGYTAGSKAQTTINVNQQKAMIVQKTQLPRKVREVEVTAKGRGIAIVQVSYKYNLNVTGAWPLFTLDPQVDKNSDSNHLQVSICSGFVGTKETNESNMAVMEVSLPSGFVVDVDSLPSLRVSQNVKRVETKEGDTVVVLYFDKLIKKGVLSDDLRVQDAQGRQAETGAGDSV</sequence>
<dbReference type="InterPro" id="IPR041813">
    <property type="entry name" value="A2M_TED"/>
</dbReference>
<dbReference type="InterPro" id="IPR011625">
    <property type="entry name" value="A2M_N_BRD"/>
</dbReference>
<gene>
    <name evidence="24" type="ORF">PYX00_006334</name>
</gene>
<keyword evidence="12" id="KW-0325">Glycoprotein</keyword>
<evidence type="ECO:0000256" key="13">
    <source>
        <dbReference type="ARBA" id="ARBA00023288"/>
    </source>
</evidence>
<organism evidence="24">
    <name type="scientific">Menopon gallinae</name>
    <name type="common">poultry shaft louse</name>
    <dbReference type="NCBI Taxonomy" id="328185"/>
    <lineage>
        <taxon>Eukaryota</taxon>
        <taxon>Metazoa</taxon>
        <taxon>Ecdysozoa</taxon>
        <taxon>Arthropoda</taxon>
        <taxon>Hexapoda</taxon>
        <taxon>Insecta</taxon>
        <taxon>Pterygota</taxon>
        <taxon>Neoptera</taxon>
        <taxon>Paraneoptera</taxon>
        <taxon>Psocodea</taxon>
        <taxon>Troctomorpha</taxon>
        <taxon>Phthiraptera</taxon>
        <taxon>Amblycera</taxon>
        <taxon>Menoponidae</taxon>
        <taxon>Menopon</taxon>
    </lineage>
</organism>
<dbReference type="Gene3D" id="6.20.50.160">
    <property type="match status" value="1"/>
</dbReference>
<dbReference type="SUPFAM" id="SSF48239">
    <property type="entry name" value="Terpenoid cyclases/Protein prenyltransferases"/>
    <property type="match status" value="1"/>
</dbReference>
<dbReference type="SUPFAM" id="SSF49410">
    <property type="entry name" value="Alpha-macroglobulin receptor domain"/>
    <property type="match status" value="1"/>
</dbReference>
<evidence type="ECO:0000256" key="19">
    <source>
        <dbReference type="ARBA" id="ARBA00078071"/>
    </source>
</evidence>
<dbReference type="FunFam" id="2.60.40.1930:FF:000001">
    <property type="entry name" value="CD109 isoform 3"/>
    <property type="match status" value="1"/>
</dbReference>
<comment type="subunit">
    <text evidence="16">Heterodimer; disulfide-linked. Interacts with TGFB1 and TGFBR1. Forms a heteromeric complex with TGFBR1, TGFBR2 and TGFBR3 in a ligand-independent manner.</text>
</comment>
<dbReference type="PANTHER" id="PTHR11412">
    <property type="entry name" value="MACROGLOBULIN / COMPLEMENT"/>
    <property type="match status" value="1"/>
</dbReference>
<feature type="domain" description="Alpha-macroglobulin receptor-binding" evidence="23">
    <location>
        <begin position="1346"/>
        <end position="1418"/>
    </location>
</feature>
<reference evidence="24" key="1">
    <citation type="journal article" date="2024" name="Gigascience">
        <title>Chromosome-level genome of the poultry shaft louse Menopon gallinae provides insight into the host-switching and adaptive evolution of parasitic lice.</title>
        <authorList>
            <person name="Xu Y."/>
            <person name="Ma L."/>
            <person name="Liu S."/>
            <person name="Liang Y."/>
            <person name="Liu Q."/>
            <person name="He Z."/>
            <person name="Tian L."/>
            <person name="Duan Y."/>
            <person name="Cai W."/>
            <person name="Li H."/>
            <person name="Song F."/>
        </authorList>
    </citation>
    <scope>NUCLEOTIDE SEQUENCE</scope>
    <source>
        <strain evidence="24">Cailab_2023a</strain>
    </source>
</reference>
<keyword evidence="11" id="KW-1015">Disulfide bond</keyword>
<comment type="function">
    <text evidence="14">Modulates negatively TGFB1 signaling in keratinocytes.</text>
</comment>
<keyword evidence="8" id="KW-0722">Serine protease inhibitor</keyword>
<evidence type="ECO:0000313" key="24">
    <source>
        <dbReference type="EMBL" id="KAL0273723.1"/>
    </source>
</evidence>
<keyword evidence="9" id="KW-0882">Thioester bond</keyword>
<evidence type="ECO:0000259" key="22">
    <source>
        <dbReference type="SMART" id="SM01360"/>
    </source>
</evidence>
<keyword evidence="7" id="KW-0391">Immunity</keyword>
<evidence type="ECO:0000256" key="17">
    <source>
        <dbReference type="ARBA" id="ARBA00063781"/>
    </source>
</evidence>
<dbReference type="GO" id="GO:0098552">
    <property type="term" value="C:side of membrane"/>
    <property type="evidence" value="ECO:0007669"/>
    <property type="project" value="UniProtKB-KW"/>
</dbReference>
<evidence type="ECO:0000256" key="3">
    <source>
        <dbReference type="ARBA" id="ARBA00022475"/>
    </source>
</evidence>
<dbReference type="InterPro" id="IPR050473">
    <property type="entry name" value="A2M/Complement_sys"/>
</dbReference>
<feature type="domain" description="Alpha-2-macroglobulin" evidence="22">
    <location>
        <begin position="724"/>
        <end position="815"/>
    </location>
</feature>
<dbReference type="InterPro" id="IPR002890">
    <property type="entry name" value="MG2"/>
</dbReference>
<feature type="domain" description="Alpha-2-macroglobulin bait region" evidence="21">
    <location>
        <begin position="443"/>
        <end position="579"/>
    </location>
</feature>
<dbReference type="GO" id="GO:0005886">
    <property type="term" value="C:plasma membrane"/>
    <property type="evidence" value="ECO:0007669"/>
    <property type="project" value="UniProtKB-SubCell"/>
</dbReference>
<dbReference type="Pfam" id="PF00207">
    <property type="entry name" value="A2M"/>
    <property type="match status" value="1"/>
</dbReference>
<dbReference type="SUPFAM" id="SSF81296">
    <property type="entry name" value="E set domains"/>
    <property type="match status" value="1"/>
</dbReference>
<evidence type="ECO:0000256" key="4">
    <source>
        <dbReference type="ARBA" id="ARBA00022622"/>
    </source>
</evidence>
<evidence type="ECO:0000256" key="9">
    <source>
        <dbReference type="ARBA" id="ARBA00022966"/>
    </source>
</evidence>
<evidence type="ECO:0000256" key="11">
    <source>
        <dbReference type="ARBA" id="ARBA00023157"/>
    </source>
</evidence>
<dbReference type="Gene3D" id="2.60.40.690">
    <property type="entry name" value="Alpha-macroglobulin, receptor-binding domain"/>
    <property type="match status" value="1"/>
</dbReference>
<feature type="chain" id="PRO_5043878741" description="CD109 antigen" evidence="20">
    <location>
        <begin position="21"/>
        <end position="1422"/>
    </location>
</feature>
<dbReference type="SMART" id="SM01360">
    <property type="entry name" value="A2M"/>
    <property type="match status" value="1"/>
</dbReference>
<keyword evidence="6 20" id="KW-0732">Signal</keyword>
<dbReference type="InterPro" id="IPR036595">
    <property type="entry name" value="A-macroglobulin_rcpt-bd_sf"/>
</dbReference>
<keyword evidence="13" id="KW-0449">Lipoprotein</keyword>
<dbReference type="FunFam" id="1.50.10.20:FF:000001">
    <property type="entry name" value="CD109 isoform 1"/>
    <property type="match status" value="1"/>
</dbReference>
<dbReference type="InterPro" id="IPR001599">
    <property type="entry name" value="Macroglobln_a2"/>
</dbReference>
<dbReference type="Pfam" id="PF07703">
    <property type="entry name" value="A2M_BRD"/>
    <property type="match status" value="1"/>
</dbReference>
<evidence type="ECO:0000256" key="18">
    <source>
        <dbReference type="ARBA" id="ARBA00069665"/>
    </source>
</evidence>
<dbReference type="Gene3D" id="2.60.40.1940">
    <property type="match status" value="1"/>
</dbReference>
<dbReference type="FunFam" id="2.60.40.10:FF:000155">
    <property type="entry name" value="complement C3 isoform X1"/>
    <property type="match status" value="1"/>
</dbReference>
<comment type="caution">
    <text evidence="24">The sequence shown here is derived from an EMBL/GenBank/DDBJ whole genome shotgun (WGS) entry which is preliminary data.</text>
</comment>
<dbReference type="Gene3D" id="2.60.40.2950">
    <property type="match status" value="1"/>
</dbReference>
<dbReference type="Pfam" id="PF07678">
    <property type="entry name" value="TED_complement"/>
    <property type="match status" value="1"/>
</dbReference>
<evidence type="ECO:0000259" key="23">
    <source>
        <dbReference type="SMART" id="SM01361"/>
    </source>
</evidence>
<dbReference type="InterPro" id="IPR011626">
    <property type="entry name" value="Alpha-macroglobulin_TED"/>
</dbReference>
<dbReference type="GO" id="GO:0002376">
    <property type="term" value="P:immune system process"/>
    <property type="evidence" value="ECO:0007669"/>
    <property type="project" value="UniProtKB-KW"/>
</dbReference>
<dbReference type="PROSITE" id="PS00477">
    <property type="entry name" value="ALPHA_2_MACROGLOBULIN"/>
    <property type="match status" value="1"/>
</dbReference>
<feature type="signal peptide" evidence="20">
    <location>
        <begin position="1"/>
        <end position="20"/>
    </location>
</feature>
<evidence type="ECO:0000256" key="12">
    <source>
        <dbReference type="ARBA" id="ARBA00023180"/>
    </source>
</evidence>
<comment type="subcellular location">
    <subcellularLocation>
        <location evidence="1">Cell membrane</location>
        <topology evidence="1">Lipid-anchor</topology>
        <topology evidence="1">GPI-anchor</topology>
    </subcellularLocation>
</comment>
<dbReference type="PANTHER" id="PTHR11412:SF136">
    <property type="entry name" value="CD109 ANTIGEN"/>
    <property type="match status" value="1"/>
</dbReference>
<dbReference type="GO" id="GO:0005615">
    <property type="term" value="C:extracellular space"/>
    <property type="evidence" value="ECO:0007669"/>
    <property type="project" value="InterPro"/>
</dbReference>
<comment type="subunit">
    <text evidence="17">Heterodimer of a TEP1-N chain and an TEP1-C chain non-covalently linked. Forms a complex composed of TEP1-N and TEP1-C heterodimer, LRIM1 and APL1C; the interaction stabilizes TEP1-N and TEP1-C heterodimer, prevents its binding to tissues while circulating in the hemolymph and protects the thioester bond from hydrolysis. Mature TEP1 and to a lesser extent full-length TEP1 interact with SPCLIP1; the interaction is induced by microbial infection.</text>
</comment>
<dbReference type="InterPro" id="IPR008930">
    <property type="entry name" value="Terpenoid_cyclase/PrenylTrfase"/>
</dbReference>
<evidence type="ECO:0000259" key="21">
    <source>
        <dbReference type="SMART" id="SM01359"/>
    </source>
</evidence>
<comment type="similarity">
    <text evidence="2">Belongs to the protease inhibitor I39 (alpha-2-macroglobulin) family.</text>
</comment>
<accession>A0AAW2HWI3</accession>
<evidence type="ECO:0000256" key="1">
    <source>
        <dbReference type="ARBA" id="ARBA00004609"/>
    </source>
</evidence>
<dbReference type="GO" id="GO:0004867">
    <property type="term" value="F:serine-type endopeptidase inhibitor activity"/>
    <property type="evidence" value="ECO:0007669"/>
    <property type="project" value="UniProtKB-KW"/>
</dbReference>
<evidence type="ECO:0000256" key="2">
    <source>
        <dbReference type="ARBA" id="ARBA00010952"/>
    </source>
</evidence>
<evidence type="ECO:0000256" key="6">
    <source>
        <dbReference type="ARBA" id="ARBA00022729"/>
    </source>
</evidence>
<evidence type="ECO:0000256" key="14">
    <source>
        <dbReference type="ARBA" id="ARBA00056820"/>
    </source>
</evidence>
<name>A0AAW2HWI3_9NEOP</name>
<evidence type="ECO:0000256" key="7">
    <source>
        <dbReference type="ARBA" id="ARBA00022859"/>
    </source>
</evidence>
<dbReference type="InterPro" id="IPR041555">
    <property type="entry name" value="MG3"/>
</dbReference>
<dbReference type="SMART" id="SM01361">
    <property type="entry name" value="A2M_recep"/>
    <property type="match status" value="1"/>
</dbReference>
<dbReference type="Pfam" id="PF01835">
    <property type="entry name" value="MG2"/>
    <property type="match status" value="1"/>
</dbReference>
<dbReference type="Gene3D" id="2.60.40.10">
    <property type="entry name" value="Immunoglobulins"/>
    <property type="match status" value="2"/>
</dbReference>
<dbReference type="Gene3D" id="1.50.10.20">
    <property type="match status" value="1"/>
</dbReference>
<evidence type="ECO:0000256" key="16">
    <source>
        <dbReference type="ARBA" id="ARBA00063008"/>
    </source>
</evidence>
<dbReference type="SMART" id="SM01419">
    <property type="entry name" value="Thiol-ester_cl"/>
    <property type="match status" value="1"/>
</dbReference>
<comment type="function">
    <text evidence="15">Binds covalently through a thioester bond to the pathogen surface resulting in pathogen clearance.</text>
</comment>
<dbReference type="CDD" id="cd02897">
    <property type="entry name" value="A2M_2"/>
    <property type="match status" value="1"/>
</dbReference>
<evidence type="ECO:0000256" key="20">
    <source>
        <dbReference type="SAM" id="SignalP"/>
    </source>
</evidence>
<proteinExistence type="inferred from homology"/>
<evidence type="ECO:0000256" key="8">
    <source>
        <dbReference type="ARBA" id="ARBA00022900"/>
    </source>
</evidence>
<evidence type="ECO:0000256" key="10">
    <source>
        <dbReference type="ARBA" id="ARBA00023136"/>
    </source>
</evidence>
<dbReference type="Pfam" id="PF07677">
    <property type="entry name" value="A2M_recep"/>
    <property type="match status" value="1"/>
</dbReference>
<keyword evidence="4" id="KW-0336">GPI-anchor</keyword>
<dbReference type="Gene3D" id="2.60.120.1540">
    <property type="match status" value="1"/>
</dbReference>
<dbReference type="EMBL" id="JARGDH010000003">
    <property type="protein sequence ID" value="KAL0273723.1"/>
    <property type="molecule type" value="Genomic_DNA"/>
</dbReference>
<dbReference type="Pfam" id="PF17791">
    <property type="entry name" value="MG3"/>
    <property type="match status" value="1"/>
</dbReference>
<dbReference type="InterPro" id="IPR014756">
    <property type="entry name" value="Ig_E-set"/>
</dbReference>
<dbReference type="SMART" id="SM01359">
    <property type="entry name" value="A2M_N_2"/>
    <property type="match status" value="1"/>
</dbReference>
<evidence type="ECO:0000256" key="15">
    <source>
        <dbReference type="ARBA" id="ARBA00057615"/>
    </source>
</evidence>
<keyword evidence="5" id="KW-0646">Protease inhibitor</keyword>
<evidence type="ECO:0000256" key="5">
    <source>
        <dbReference type="ARBA" id="ARBA00022690"/>
    </source>
</evidence>
<dbReference type="InterPro" id="IPR009048">
    <property type="entry name" value="A-macroglobulin_rcpt-bd"/>
</dbReference>
<dbReference type="Gene3D" id="2.60.40.1930">
    <property type="match status" value="2"/>
</dbReference>
<protein>
    <recommendedName>
        <fullName evidence="18">CD109 antigen</fullName>
    </recommendedName>
    <alternativeName>
        <fullName evidence="19">TEP1-F</fullName>
    </alternativeName>
</protein>
<dbReference type="Gene3D" id="2.20.130.20">
    <property type="match status" value="1"/>
</dbReference>
<keyword evidence="3" id="KW-1003">Cell membrane</keyword>
<dbReference type="InterPro" id="IPR019742">
    <property type="entry name" value="MacrogloblnA2_CS"/>
</dbReference>
<keyword evidence="10" id="KW-0472">Membrane</keyword>
<dbReference type="InterPro" id="IPR047565">
    <property type="entry name" value="Alpha-macroglob_thiol-ester_cl"/>
</dbReference>